<keyword evidence="5" id="KW-1185">Reference proteome</keyword>
<feature type="transmembrane region" description="Helical" evidence="2">
    <location>
        <begin position="146"/>
        <end position="166"/>
    </location>
</feature>
<evidence type="ECO:0000256" key="2">
    <source>
        <dbReference type="SAM" id="Phobius"/>
    </source>
</evidence>
<dbReference type="InterPro" id="IPR016032">
    <property type="entry name" value="Sig_transdc_resp-reg_C-effctor"/>
</dbReference>
<dbReference type="Proteomes" id="UP000179797">
    <property type="component" value="Unassembled WGS sequence"/>
</dbReference>
<feature type="transmembrane region" description="Helical" evidence="2">
    <location>
        <begin position="14"/>
        <end position="34"/>
    </location>
</feature>
<sequence length="350" mass="40933">MIDIIDDEVRLNKILYRLTHLAFVTTLIYIPLYYFTGNYFYIPIQIGTAALIGSIFLMLKRQWFVLSGYTLSGVLTLSIAYAAYVTPNVATELLLIPIGVVLVAIFADKRHSIIMFLLIFGTYIFIEEHKMHWTPVVVYTQKMQDIVYHHNIATIFIVSFLILFHFQRNMDRYVKALKEKNIELEDKKEEITLQAEMILEEQKKNHELVLDAKKKDMEKLNANNQLKFQLQEKAIKALAQVLKSDDIKRDLKQIISELKRNNATQQKIQMMHDNVEEINHQFEARLADVCPDLTKTEREICSYIKLKLSTKEIADIRTTSPNTIRVTKHRIRKKLGLNEEVDLESFIQRL</sequence>
<dbReference type="RefSeq" id="WP_044224197.1">
    <property type="nucleotide sequence ID" value="NZ_JRYR02000001.1"/>
</dbReference>
<dbReference type="SMART" id="SM00421">
    <property type="entry name" value="HTH_LUXR"/>
    <property type="match status" value="1"/>
</dbReference>
<gene>
    <name evidence="4" type="ORF">NH26_11620</name>
</gene>
<dbReference type="EMBL" id="JRYR02000001">
    <property type="protein sequence ID" value="OHX66946.1"/>
    <property type="molecule type" value="Genomic_DNA"/>
</dbReference>
<dbReference type="GO" id="GO:0003677">
    <property type="term" value="F:DNA binding"/>
    <property type="evidence" value="ECO:0007669"/>
    <property type="project" value="InterPro"/>
</dbReference>
<evidence type="ECO:0000313" key="4">
    <source>
        <dbReference type="EMBL" id="OHX66946.1"/>
    </source>
</evidence>
<feature type="domain" description="HTH luxR-type" evidence="3">
    <location>
        <begin position="290"/>
        <end position="347"/>
    </location>
</feature>
<proteinExistence type="predicted"/>
<reference evidence="4 5" key="1">
    <citation type="journal article" date="2012" name="Int. J. Syst. Evol. Microbiol.">
        <title>Flammeovirga pacifica sp. nov., isolated from deep-sea sediment.</title>
        <authorList>
            <person name="Xu H."/>
            <person name="Fu Y."/>
            <person name="Yang N."/>
            <person name="Ding Z."/>
            <person name="Lai Q."/>
            <person name="Zeng R."/>
        </authorList>
    </citation>
    <scope>NUCLEOTIDE SEQUENCE [LARGE SCALE GENOMIC DNA]</scope>
    <source>
        <strain evidence="5">DSM 24597 / LMG 26175 / WPAGA1</strain>
    </source>
</reference>
<dbReference type="GO" id="GO:0006355">
    <property type="term" value="P:regulation of DNA-templated transcription"/>
    <property type="evidence" value="ECO:0007669"/>
    <property type="project" value="InterPro"/>
</dbReference>
<feature type="transmembrane region" description="Helical" evidence="2">
    <location>
        <begin position="89"/>
        <end position="106"/>
    </location>
</feature>
<dbReference type="Gene3D" id="1.10.10.10">
    <property type="entry name" value="Winged helix-like DNA-binding domain superfamily/Winged helix DNA-binding domain"/>
    <property type="match status" value="1"/>
</dbReference>
<evidence type="ECO:0000256" key="1">
    <source>
        <dbReference type="SAM" id="Coils"/>
    </source>
</evidence>
<dbReference type="OrthoDB" id="908626at2"/>
<protein>
    <recommendedName>
        <fullName evidence="3">HTH luxR-type domain-containing protein</fullName>
    </recommendedName>
</protein>
<feature type="transmembrane region" description="Helical" evidence="2">
    <location>
        <begin position="40"/>
        <end position="59"/>
    </location>
</feature>
<accession>A0A1S1Z100</accession>
<organism evidence="4 5">
    <name type="scientific">Flammeovirga pacifica</name>
    <dbReference type="NCBI Taxonomy" id="915059"/>
    <lineage>
        <taxon>Bacteria</taxon>
        <taxon>Pseudomonadati</taxon>
        <taxon>Bacteroidota</taxon>
        <taxon>Cytophagia</taxon>
        <taxon>Cytophagales</taxon>
        <taxon>Flammeovirgaceae</taxon>
        <taxon>Flammeovirga</taxon>
    </lineage>
</organism>
<keyword evidence="1" id="KW-0175">Coiled coil</keyword>
<keyword evidence="2" id="KW-0472">Membrane</keyword>
<evidence type="ECO:0000259" key="3">
    <source>
        <dbReference type="SMART" id="SM00421"/>
    </source>
</evidence>
<feature type="transmembrane region" description="Helical" evidence="2">
    <location>
        <begin position="111"/>
        <end position="126"/>
    </location>
</feature>
<feature type="coiled-coil region" evidence="1">
    <location>
        <begin position="170"/>
        <end position="223"/>
    </location>
</feature>
<keyword evidence="2" id="KW-0812">Transmembrane</keyword>
<evidence type="ECO:0000313" key="5">
    <source>
        <dbReference type="Proteomes" id="UP000179797"/>
    </source>
</evidence>
<dbReference type="AlphaFoldDB" id="A0A1S1Z100"/>
<name>A0A1S1Z100_FLAPC</name>
<dbReference type="InterPro" id="IPR036388">
    <property type="entry name" value="WH-like_DNA-bd_sf"/>
</dbReference>
<keyword evidence="2" id="KW-1133">Transmembrane helix</keyword>
<dbReference type="Pfam" id="PF00196">
    <property type="entry name" value="GerE"/>
    <property type="match status" value="1"/>
</dbReference>
<dbReference type="SUPFAM" id="SSF46894">
    <property type="entry name" value="C-terminal effector domain of the bipartite response regulators"/>
    <property type="match status" value="1"/>
</dbReference>
<dbReference type="InterPro" id="IPR000792">
    <property type="entry name" value="Tscrpt_reg_LuxR_C"/>
</dbReference>
<dbReference type="STRING" id="915059.NH26_11620"/>
<feature type="transmembrane region" description="Helical" evidence="2">
    <location>
        <begin position="66"/>
        <end position="83"/>
    </location>
</feature>
<comment type="caution">
    <text evidence="4">The sequence shown here is derived from an EMBL/GenBank/DDBJ whole genome shotgun (WGS) entry which is preliminary data.</text>
</comment>